<name>A0A8S4Q118_OWEFU</name>
<accession>A0A8S4Q118</accession>
<organism evidence="6 7">
    <name type="scientific">Owenia fusiformis</name>
    <name type="common">Polychaete worm</name>
    <dbReference type="NCBI Taxonomy" id="6347"/>
    <lineage>
        <taxon>Eukaryota</taxon>
        <taxon>Metazoa</taxon>
        <taxon>Spiralia</taxon>
        <taxon>Lophotrochozoa</taxon>
        <taxon>Annelida</taxon>
        <taxon>Polychaeta</taxon>
        <taxon>Sedentaria</taxon>
        <taxon>Canalipalpata</taxon>
        <taxon>Sabellida</taxon>
        <taxon>Oweniida</taxon>
        <taxon>Oweniidae</taxon>
        <taxon>Owenia</taxon>
    </lineage>
</organism>
<dbReference type="PANTHER" id="PTHR23349:SF108">
    <property type="entry name" value="BHLH DOMAIN-CONTAINING PROTEIN"/>
    <property type="match status" value="1"/>
</dbReference>
<keyword evidence="2" id="KW-0524">Neurogenesis</keyword>
<dbReference type="OrthoDB" id="5976910at2759"/>
<dbReference type="SUPFAM" id="SSF47459">
    <property type="entry name" value="HLH, helix-loop-helix DNA-binding domain"/>
    <property type="match status" value="1"/>
</dbReference>
<evidence type="ECO:0000256" key="1">
    <source>
        <dbReference type="ARBA" id="ARBA00004123"/>
    </source>
</evidence>
<evidence type="ECO:0000259" key="5">
    <source>
        <dbReference type="PROSITE" id="PS50888"/>
    </source>
</evidence>
<dbReference type="EMBL" id="CAIIXF020000011">
    <property type="protein sequence ID" value="CAH1799917.1"/>
    <property type="molecule type" value="Genomic_DNA"/>
</dbReference>
<dbReference type="GO" id="GO:0000981">
    <property type="term" value="F:DNA-binding transcription factor activity, RNA polymerase II-specific"/>
    <property type="evidence" value="ECO:0007669"/>
    <property type="project" value="TreeGrafter"/>
</dbReference>
<gene>
    <name evidence="6" type="ORF">OFUS_LOCUS23874</name>
</gene>
<dbReference type="Proteomes" id="UP000749559">
    <property type="component" value="Unassembled WGS sequence"/>
</dbReference>
<comment type="caution">
    <text evidence="6">The sequence shown here is derived from an EMBL/GenBank/DDBJ whole genome shotgun (WGS) entry which is preliminary data.</text>
</comment>
<dbReference type="GO" id="GO:0005634">
    <property type="term" value="C:nucleus"/>
    <property type="evidence" value="ECO:0007669"/>
    <property type="project" value="UniProtKB-SubCell"/>
</dbReference>
<dbReference type="PANTHER" id="PTHR23349">
    <property type="entry name" value="BASIC HELIX-LOOP-HELIX TRANSCRIPTION FACTOR, TWIST"/>
    <property type="match status" value="1"/>
</dbReference>
<evidence type="ECO:0000313" key="7">
    <source>
        <dbReference type="Proteomes" id="UP000749559"/>
    </source>
</evidence>
<dbReference type="InterPro" id="IPR011598">
    <property type="entry name" value="bHLH_dom"/>
</dbReference>
<evidence type="ECO:0000313" key="6">
    <source>
        <dbReference type="EMBL" id="CAH1799917.1"/>
    </source>
</evidence>
<dbReference type="GO" id="GO:0007399">
    <property type="term" value="P:nervous system development"/>
    <property type="evidence" value="ECO:0007669"/>
    <property type="project" value="UniProtKB-KW"/>
</dbReference>
<keyword evidence="4" id="KW-0539">Nucleus</keyword>
<dbReference type="Gene3D" id="4.10.280.10">
    <property type="entry name" value="Helix-loop-helix DNA-binding domain"/>
    <property type="match status" value="1"/>
</dbReference>
<dbReference type="InterPro" id="IPR050283">
    <property type="entry name" value="E-box_TF_Regulators"/>
</dbReference>
<dbReference type="InterPro" id="IPR036638">
    <property type="entry name" value="HLH_DNA-bd_sf"/>
</dbReference>
<proteinExistence type="predicted"/>
<dbReference type="FunFam" id="4.10.280.10:FF:000029">
    <property type="entry name" value="Achaete-scute family bHLH transcription factor 1"/>
    <property type="match status" value="1"/>
</dbReference>
<feature type="domain" description="BHLH" evidence="5">
    <location>
        <begin position="86"/>
        <end position="139"/>
    </location>
</feature>
<evidence type="ECO:0000256" key="2">
    <source>
        <dbReference type="ARBA" id="ARBA00022902"/>
    </source>
</evidence>
<keyword evidence="7" id="KW-1185">Reference proteome</keyword>
<dbReference type="AlphaFoldDB" id="A0A8S4Q118"/>
<keyword evidence="3" id="KW-0238">DNA-binding</keyword>
<dbReference type="Pfam" id="PF00010">
    <property type="entry name" value="HLH"/>
    <property type="match status" value="1"/>
</dbReference>
<evidence type="ECO:0000256" key="4">
    <source>
        <dbReference type="ARBA" id="ARBA00023242"/>
    </source>
</evidence>
<dbReference type="SMART" id="SM00353">
    <property type="entry name" value="HLH"/>
    <property type="match status" value="1"/>
</dbReference>
<protein>
    <recommendedName>
        <fullName evidence="5">BHLH domain-containing protein</fullName>
    </recommendedName>
</protein>
<dbReference type="GO" id="GO:0046983">
    <property type="term" value="F:protein dimerization activity"/>
    <property type="evidence" value="ECO:0007669"/>
    <property type="project" value="InterPro"/>
</dbReference>
<dbReference type="GO" id="GO:0000977">
    <property type="term" value="F:RNA polymerase II transcription regulatory region sequence-specific DNA binding"/>
    <property type="evidence" value="ECO:0007669"/>
    <property type="project" value="TreeGrafter"/>
</dbReference>
<evidence type="ECO:0000256" key="3">
    <source>
        <dbReference type="ARBA" id="ARBA00023125"/>
    </source>
</evidence>
<comment type="subcellular location">
    <subcellularLocation>
        <location evidence="1">Nucleus</location>
    </subcellularLocation>
</comment>
<reference evidence="6" key="1">
    <citation type="submission" date="2022-03" db="EMBL/GenBank/DDBJ databases">
        <authorList>
            <person name="Martin C."/>
        </authorList>
    </citation>
    <scope>NUCLEOTIDE SEQUENCE</scope>
</reference>
<dbReference type="PROSITE" id="PS50888">
    <property type="entry name" value="BHLH"/>
    <property type="match status" value="1"/>
</dbReference>
<sequence length="222" mass="25752">MSNMVYMQHQDNRMQSNANMNLNVTPTKQRQSGQVLILNRSPLGAMTNSSAHPVLPAKKFRSEPVEILRCKRRPDLAKMGYRVNQQSVLRRNERERNRVKTINSTFQTLRQHLPAPSGKSKKLSKVDTLKTAIKYIHHLQDVLELQADMDTSESQCMDNMNNNTNQGHITYQDKMAMVTTYSTLRHCFEKCKRRLPNDSMMISTLMHQSVLPRMQHSHKQTM</sequence>